<gene>
    <name evidence="2" type="ORF">ILEXP_LOCUS3485</name>
</gene>
<dbReference type="InterPro" id="IPR016024">
    <property type="entry name" value="ARM-type_fold"/>
</dbReference>
<reference evidence="2 3" key="1">
    <citation type="submission" date="2024-02" db="EMBL/GenBank/DDBJ databases">
        <authorList>
            <person name="Vignale AGUSTIN F."/>
            <person name="Sosa J E."/>
            <person name="Modenutti C."/>
        </authorList>
    </citation>
    <scope>NUCLEOTIDE SEQUENCE [LARGE SCALE GENOMIC DNA]</scope>
</reference>
<proteinExistence type="predicted"/>
<dbReference type="InterPro" id="IPR052575">
    <property type="entry name" value="SSU_processome_comp_20"/>
</dbReference>
<dbReference type="Proteomes" id="UP001642360">
    <property type="component" value="Unassembled WGS sequence"/>
</dbReference>
<dbReference type="PANTHER" id="PTHR17695">
    <property type="entry name" value="SMALL SUBUNIT PROCESSOME COMPONENT 20 HOMOLOG"/>
    <property type="match status" value="1"/>
</dbReference>
<dbReference type="PANTHER" id="PTHR17695:SF11">
    <property type="entry name" value="SMALL SUBUNIT PROCESSOME COMPONENT 20 HOMOLOG"/>
    <property type="match status" value="1"/>
</dbReference>
<name>A0ABC8QY13_9AQUA</name>
<protein>
    <recommendedName>
        <fullName evidence="1">U3 small nucleolar RNA-associated protein 20 N-terminal domain-containing protein</fullName>
    </recommendedName>
</protein>
<dbReference type="EMBL" id="CAUOFW020000759">
    <property type="protein sequence ID" value="CAK9136502.1"/>
    <property type="molecule type" value="Genomic_DNA"/>
</dbReference>
<dbReference type="Pfam" id="PF07539">
    <property type="entry name" value="UTP20_N"/>
    <property type="match status" value="1"/>
</dbReference>
<evidence type="ECO:0000313" key="2">
    <source>
        <dbReference type="EMBL" id="CAK9136502.1"/>
    </source>
</evidence>
<feature type="domain" description="U3 small nucleolar RNA-associated protein 20 N-terminal" evidence="1">
    <location>
        <begin position="657"/>
        <end position="1080"/>
    </location>
</feature>
<evidence type="ECO:0000313" key="3">
    <source>
        <dbReference type="Proteomes" id="UP001642360"/>
    </source>
</evidence>
<dbReference type="AlphaFoldDB" id="A0ABC8QY13"/>
<evidence type="ECO:0000259" key="1">
    <source>
        <dbReference type="Pfam" id="PF07539"/>
    </source>
</evidence>
<organism evidence="2 3">
    <name type="scientific">Ilex paraguariensis</name>
    <name type="common">yerba mate</name>
    <dbReference type="NCBI Taxonomy" id="185542"/>
    <lineage>
        <taxon>Eukaryota</taxon>
        <taxon>Viridiplantae</taxon>
        <taxon>Streptophyta</taxon>
        <taxon>Embryophyta</taxon>
        <taxon>Tracheophyta</taxon>
        <taxon>Spermatophyta</taxon>
        <taxon>Magnoliopsida</taxon>
        <taxon>eudicotyledons</taxon>
        <taxon>Gunneridae</taxon>
        <taxon>Pentapetalae</taxon>
        <taxon>asterids</taxon>
        <taxon>campanulids</taxon>
        <taxon>Aquifoliales</taxon>
        <taxon>Aquifoliaceae</taxon>
        <taxon>Ilex</taxon>
    </lineage>
</organism>
<sequence>MVRKSGVSALLWYVMRGTSLRLHSRAEQVLRLLMDSSIISIGEEFSEGSDTAVEVVIAAFQRLCEALEPIELKLMWDCLYEEITDCVNNGYLLHVSRLLSLLISTVQIEYVRKISDYQPVLQLVGLLVQTFIMPSRVVTAEDQSSEIIEKVLQLMLCILDGLQSANNMSAFSNLSVQWAPVFELRNSRSLLTFIGELLLKDPCILHTFRTNIISGLNHLIESFEEGVIHLLQIFCERLQVQSSGPLDGTSKAGLSRICSYFEEAIANWIGVINDAAQGDPSHVHFQETKLALLWGIINCYVVDVQANPSLLMHLVDALDQLLTIESGFPKNTWQSLIGAALSSYNKLRSAQKSGDEESAVCKFLYLAKRYKSSSQILSSVADFLDSVDESMMQADVGPEMFHPELGSRNVVDALDIFTENLCHPDKRIRLSTLRILCHYEPLSCEYRTKDQPVEKKLRTEISQTCQDKTVFQLLLSIESTPLSISTSREIISLISRIQMDISATRIPETYVPSVLHGIFGIFHNKFECLWDPAMQCLAVLIGQYFGLIWGKCAQYLEQCESIFFTSQNKSDGGRTEQLHQSGDLVERFKLFVDPPSVSTQCADVLSYLVQSLKKVPSVSESGSRQIIPLFLKFLGYEVDDIVSVESYNSQVCKGKEWKNILKKWLDLLNLMQNPKSFYRSQFLKEVLQYRFLDDSDATLQEKVLDCLLNWKDDFLIPYDQHLKNLIIAKNLREELTTWNLSRESNLIDEGHRIYLVPIVIRILISKIRNLKTLAPRKRKSIHHRRAVLRFLAQLEVGELPPFFALLMKPLQSISQGVDLTGNWHWSPPGRSENEFDSSKVLKHFTMDNINAHSWKTRYGFLHVIEDIILVFDELHISSFLDLLMGSVVRILVSCTSTLDRTKSNGLSSEENDSSFNLTVMEKEGGVMNDIMTSKAMKQFKDMRSLCLKIISLVLSKYEDHDFDSEFWDLFFMSVKPLVEGFKQECASSEKPSSLFSCFLAMSRSYKLVPLLYRDKNLVPDIFSILTVTTASEAIVSCVLKFIENLLHLESELDNEDNSIKGVLLPNLDALVSGLHRLFTCDNATKRYKDCPMICLSVAQM</sequence>
<accession>A0ABC8QY13</accession>
<comment type="caution">
    <text evidence="2">The sequence shown here is derived from an EMBL/GenBank/DDBJ whole genome shotgun (WGS) entry which is preliminary data.</text>
</comment>
<keyword evidence="3" id="KW-1185">Reference proteome</keyword>
<dbReference type="InterPro" id="IPR011430">
    <property type="entry name" value="UTP20_N"/>
</dbReference>
<dbReference type="SUPFAM" id="SSF48371">
    <property type="entry name" value="ARM repeat"/>
    <property type="match status" value="2"/>
</dbReference>